<name>A0A1A8Y1Z8_9RHOO</name>
<evidence type="ECO:0000313" key="2">
    <source>
        <dbReference type="Proteomes" id="UP000199600"/>
    </source>
</evidence>
<accession>A0A1A8Y1Z8</accession>
<protein>
    <submittedName>
        <fullName evidence="1">Uncharacterized protein</fullName>
    </submittedName>
</protein>
<dbReference type="AlphaFoldDB" id="A0A1A8Y1Z8"/>
<dbReference type="EMBL" id="FLQY01000386">
    <property type="protein sequence ID" value="SBT10971.1"/>
    <property type="molecule type" value="Genomic_DNA"/>
</dbReference>
<proteinExistence type="predicted"/>
<evidence type="ECO:0000313" key="1">
    <source>
        <dbReference type="EMBL" id="SBT10971.1"/>
    </source>
</evidence>
<gene>
    <name evidence="1" type="ORF">PROAA_810013</name>
</gene>
<dbReference type="Proteomes" id="UP000199600">
    <property type="component" value="Unassembled WGS sequence"/>
</dbReference>
<organism evidence="1 2">
    <name type="scientific">Candidatus Propionivibrio aalborgensis</name>
    <dbReference type="NCBI Taxonomy" id="1860101"/>
    <lineage>
        <taxon>Bacteria</taxon>
        <taxon>Pseudomonadati</taxon>
        <taxon>Pseudomonadota</taxon>
        <taxon>Betaproteobacteria</taxon>
        <taxon>Rhodocyclales</taxon>
        <taxon>Rhodocyclaceae</taxon>
        <taxon>Propionivibrio</taxon>
    </lineage>
</organism>
<reference evidence="1 2" key="1">
    <citation type="submission" date="2016-06" db="EMBL/GenBank/DDBJ databases">
        <authorList>
            <person name="Kjaerup R.B."/>
            <person name="Dalgaard T.S."/>
            <person name="Juul-Madsen H.R."/>
        </authorList>
    </citation>
    <scope>NUCLEOTIDE SEQUENCE [LARGE SCALE GENOMIC DNA]</scope>
    <source>
        <strain evidence="1">2</strain>
    </source>
</reference>
<keyword evidence="2" id="KW-1185">Reference proteome</keyword>
<sequence length="66" mass="7792">MPHLPRNFIDVHIIFEYLFILARLLFPLNSTVRRTTLLGVAAHQEVKLSRNRRFKAINADCFPRPF</sequence>